<accession>A0A4U1ZAQ9</accession>
<sequence length="87" mass="9825">MNYTNALLNRVKAKYELSSDYKLAKKLGIGTGRLANWRTEVCSMDWEVAFQVADLLEMDDQKVVYGLLDDKYKNPRLINALQAGAPA</sequence>
<organism evidence="1 2">
    <name type="scientific">Vibrio kanaloae</name>
    <dbReference type="NCBI Taxonomy" id="170673"/>
    <lineage>
        <taxon>Bacteria</taxon>
        <taxon>Pseudomonadati</taxon>
        <taxon>Pseudomonadota</taxon>
        <taxon>Gammaproteobacteria</taxon>
        <taxon>Vibrionales</taxon>
        <taxon>Vibrionaceae</taxon>
        <taxon>Vibrio</taxon>
    </lineage>
</organism>
<comment type="caution">
    <text evidence="1">The sequence shown here is derived from an EMBL/GenBank/DDBJ whole genome shotgun (WGS) entry which is preliminary data.</text>
</comment>
<dbReference type="GO" id="GO:0003677">
    <property type="term" value="F:DNA binding"/>
    <property type="evidence" value="ECO:0007669"/>
    <property type="project" value="InterPro"/>
</dbReference>
<reference evidence="1 2" key="1">
    <citation type="submission" date="2019-04" db="EMBL/GenBank/DDBJ databases">
        <title>A reverse ecology approach based on a biological definition of microbial populations.</title>
        <authorList>
            <person name="Arevalo P."/>
            <person name="Vaninsberghe D."/>
            <person name="Elsherbini J."/>
            <person name="Gore J."/>
            <person name="Polz M."/>
        </authorList>
    </citation>
    <scope>NUCLEOTIDE SEQUENCE [LARGE SCALE GENOMIC DNA]</scope>
    <source>
        <strain evidence="1 2">10N.261.46.F4</strain>
    </source>
</reference>
<evidence type="ECO:0000313" key="1">
    <source>
        <dbReference type="EMBL" id="TKF31645.1"/>
    </source>
</evidence>
<dbReference type="RefSeq" id="WP_136980370.1">
    <property type="nucleotide sequence ID" value="NZ_SYUV01000035.1"/>
</dbReference>
<protein>
    <submittedName>
        <fullName evidence="1">Transcriptional regulator</fullName>
    </submittedName>
</protein>
<dbReference type="InterPro" id="IPR010982">
    <property type="entry name" value="Lambda_DNA-bd_dom_sf"/>
</dbReference>
<dbReference type="Gene3D" id="1.10.260.40">
    <property type="entry name" value="lambda repressor-like DNA-binding domains"/>
    <property type="match status" value="1"/>
</dbReference>
<proteinExistence type="predicted"/>
<name>A0A4U1ZAQ9_9VIBR</name>
<dbReference type="Proteomes" id="UP000307574">
    <property type="component" value="Unassembled WGS sequence"/>
</dbReference>
<dbReference type="AlphaFoldDB" id="A0A4U1ZAQ9"/>
<dbReference type="EMBL" id="SYUV01000035">
    <property type="protein sequence ID" value="TKF31645.1"/>
    <property type="molecule type" value="Genomic_DNA"/>
</dbReference>
<evidence type="ECO:0000313" key="2">
    <source>
        <dbReference type="Proteomes" id="UP000307574"/>
    </source>
</evidence>
<gene>
    <name evidence="1" type="ORF">FCV50_11420</name>
</gene>